<keyword evidence="1" id="KW-0808">Transferase</keyword>
<dbReference type="PROSITE" id="PS51186">
    <property type="entry name" value="GNAT"/>
    <property type="match status" value="1"/>
</dbReference>
<dbReference type="InterPro" id="IPR050680">
    <property type="entry name" value="YpeA/RimI_acetyltransf"/>
</dbReference>
<dbReference type="Pfam" id="PF08445">
    <property type="entry name" value="FR47"/>
    <property type="match status" value="1"/>
</dbReference>
<accession>A0A916UIZ7</accession>
<evidence type="ECO:0000313" key="5">
    <source>
        <dbReference type="Proteomes" id="UP000651668"/>
    </source>
</evidence>
<keyword evidence="2" id="KW-0012">Acyltransferase</keyword>
<evidence type="ECO:0000256" key="2">
    <source>
        <dbReference type="ARBA" id="ARBA00023315"/>
    </source>
</evidence>
<dbReference type="PANTHER" id="PTHR43420:SF3">
    <property type="entry name" value="N-ACETYLTRANSFERASE DOMAIN-CONTAINING PROTEIN"/>
    <property type="match status" value="1"/>
</dbReference>
<name>A0A916UIZ7_9SPHI</name>
<dbReference type="AlphaFoldDB" id="A0A916UIZ7"/>
<dbReference type="InterPro" id="IPR016181">
    <property type="entry name" value="Acyl_CoA_acyltransferase"/>
</dbReference>
<sequence>MTAHLDNPIWSALTSDCKPLGNGTQVAKCFLPDVAPFGAVQEDTFENFQALYDLCAAEQVVVLFSPKDQLDPAPWTMINQVPGIQMVFEGAIVPSALENRTVPLREKDVPQMLALTSLTQPGPFLPRTIEFGGYYGIFEGEMLVAMGGERLQGDLSTEISAVCTHPDHAGRGFANAILTRVIENIKQKGRLPYLHVRADNTNAIALYLKMGFVQRSVMNFYILKR</sequence>
<dbReference type="CDD" id="cd04301">
    <property type="entry name" value="NAT_SF"/>
    <property type="match status" value="1"/>
</dbReference>
<protein>
    <submittedName>
        <fullName evidence="4">GNAT family N-acetyltransferase</fullName>
    </submittedName>
</protein>
<organism evidence="4 5">
    <name type="scientific">Pedobacter quisquiliarum</name>
    <dbReference type="NCBI Taxonomy" id="1834438"/>
    <lineage>
        <taxon>Bacteria</taxon>
        <taxon>Pseudomonadati</taxon>
        <taxon>Bacteroidota</taxon>
        <taxon>Sphingobacteriia</taxon>
        <taxon>Sphingobacteriales</taxon>
        <taxon>Sphingobacteriaceae</taxon>
        <taxon>Pedobacter</taxon>
    </lineage>
</organism>
<dbReference type="PANTHER" id="PTHR43420">
    <property type="entry name" value="ACETYLTRANSFERASE"/>
    <property type="match status" value="1"/>
</dbReference>
<reference evidence="4" key="2">
    <citation type="submission" date="2020-09" db="EMBL/GenBank/DDBJ databases">
        <authorList>
            <person name="Sun Q."/>
            <person name="Zhou Y."/>
        </authorList>
    </citation>
    <scope>NUCLEOTIDE SEQUENCE</scope>
    <source>
        <strain evidence="4">CGMCC 1.15343</strain>
    </source>
</reference>
<comment type="caution">
    <text evidence="4">The sequence shown here is derived from an EMBL/GenBank/DDBJ whole genome shotgun (WGS) entry which is preliminary data.</text>
</comment>
<evidence type="ECO:0000313" key="4">
    <source>
        <dbReference type="EMBL" id="GGC75365.1"/>
    </source>
</evidence>
<dbReference type="SUPFAM" id="SSF55729">
    <property type="entry name" value="Acyl-CoA N-acyltransferases (Nat)"/>
    <property type="match status" value="1"/>
</dbReference>
<reference evidence="4" key="1">
    <citation type="journal article" date="2014" name="Int. J. Syst. Evol. Microbiol.">
        <title>Complete genome sequence of Corynebacterium casei LMG S-19264T (=DSM 44701T), isolated from a smear-ripened cheese.</title>
        <authorList>
            <consortium name="US DOE Joint Genome Institute (JGI-PGF)"/>
            <person name="Walter F."/>
            <person name="Albersmeier A."/>
            <person name="Kalinowski J."/>
            <person name="Ruckert C."/>
        </authorList>
    </citation>
    <scope>NUCLEOTIDE SEQUENCE</scope>
    <source>
        <strain evidence="4">CGMCC 1.15343</strain>
    </source>
</reference>
<dbReference type="GO" id="GO:0016747">
    <property type="term" value="F:acyltransferase activity, transferring groups other than amino-acyl groups"/>
    <property type="evidence" value="ECO:0007669"/>
    <property type="project" value="InterPro"/>
</dbReference>
<dbReference type="RefSeq" id="WP_188627888.1">
    <property type="nucleotide sequence ID" value="NZ_BMIL01000013.1"/>
</dbReference>
<dbReference type="Gene3D" id="3.40.630.30">
    <property type="match status" value="1"/>
</dbReference>
<keyword evidence="5" id="KW-1185">Reference proteome</keyword>
<proteinExistence type="predicted"/>
<evidence type="ECO:0000256" key="1">
    <source>
        <dbReference type="ARBA" id="ARBA00022679"/>
    </source>
</evidence>
<feature type="domain" description="N-acetyltransferase" evidence="3">
    <location>
        <begin position="99"/>
        <end position="225"/>
    </location>
</feature>
<dbReference type="InterPro" id="IPR000182">
    <property type="entry name" value="GNAT_dom"/>
</dbReference>
<gene>
    <name evidence="4" type="ORF">GCM10011387_31340</name>
</gene>
<dbReference type="EMBL" id="BMIL01000013">
    <property type="protein sequence ID" value="GGC75365.1"/>
    <property type="molecule type" value="Genomic_DNA"/>
</dbReference>
<evidence type="ECO:0000259" key="3">
    <source>
        <dbReference type="PROSITE" id="PS51186"/>
    </source>
</evidence>
<dbReference type="Proteomes" id="UP000651668">
    <property type="component" value="Unassembled WGS sequence"/>
</dbReference>
<dbReference type="InterPro" id="IPR013653">
    <property type="entry name" value="GCN5-like_dom"/>
</dbReference>